<dbReference type="Gene3D" id="2.40.128.600">
    <property type="match status" value="1"/>
</dbReference>
<feature type="coiled-coil region" evidence="1">
    <location>
        <begin position="383"/>
        <end position="410"/>
    </location>
</feature>
<feature type="domain" description="Peptidase S12 Pab87-related C-terminal" evidence="3">
    <location>
        <begin position="406"/>
        <end position="499"/>
    </location>
</feature>
<dbReference type="InterPro" id="IPR021860">
    <property type="entry name" value="Peptidase_S12_Pab87-rel_C"/>
</dbReference>
<dbReference type="Gene3D" id="3.40.710.10">
    <property type="entry name" value="DD-peptidase/beta-lactamase superfamily"/>
    <property type="match status" value="1"/>
</dbReference>
<dbReference type="AlphaFoldDB" id="A0A1M5VFE4"/>
<accession>A0A1M5VFE4</accession>
<evidence type="ECO:0000259" key="3">
    <source>
        <dbReference type="Pfam" id="PF11954"/>
    </source>
</evidence>
<name>A0A1M5VFE4_9BACT</name>
<evidence type="ECO:0000259" key="2">
    <source>
        <dbReference type="Pfam" id="PF00144"/>
    </source>
</evidence>
<gene>
    <name evidence="4" type="ORF">SAMN04488109_5066</name>
</gene>
<evidence type="ECO:0000313" key="5">
    <source>
        <dbReference type="Proteomes" id="UP000184212"/>
    </source>
</evidence>
<dbReference type="PANTHER" id="PTHR46825">
    <property type="entry name" value="D-ALANYL-D-ALANINE-CARBOXYPEPTIDASE/ENDOPEPTIDASE AMPH"/>
    <property type="match status" value="1"/>
</dbReference>
<evidence type="ECO:0000313" key="4">
    <source>
        <dbReference type="EMBL" id="SHH73967.1"/>
    </source>
</evidence>
<protein>
    <submittedName>
        <fullName evidence="4">CubicO group peptidase, beta-lactamase class C family</fullName>
    </submittedName>
</protein>
<dbReference type="RefSeq" id="WP_073140034.1">
    <property type="nucleotide sequence ID" value="NZ_FQWQ01000004.1"/>
</dbReference>
<dbReference type="InterPro" id="IPR001466">
    <property type="entry name" value="Beta-lactam-related"/>
</dbReference>
<dbReference type="EMBL" id="FQWQ01000004">
    <property type="protein sequence ID" value="SHH73967.1"/>
    <property type="molecule type" value="Genomic_DNA"/>
</dbReference>
<feature type="domain" description="Beta-lactamase-related" evidence="2">
    <location>
        <begin position="31"/>
        <end position="359"/>
    </location>
</feature>
<reference evidence="4 5" key="1">
    <citation type="submission" date="2016-11" db="EMBL/GenBank/DDBJ databases">
        <authorList>
            <person name="Jaros S."/>
            <person name="Januszkiewicz K."/>
            <person name="Wedrychowicz H."/>
        </authorList>
    </citation>
    <scope>NUCLEOTIDE SEQUENCE [LARGE SCALE GENOMIC DNA]</scope>
    <source>
        <strain evidence="4 5">DSM 24574</strain>
    </source>
</reference>
<dbReference type="Proteomes" id="UP000184212">
    <property type="component" value="Unassembled WGS sequence"/>
</dbReference>
<sequence>MRHVLFLLLLATPGTIAFGQNKALDKKLKGFDAYVASVMHDWSVPGVSVAIVYKNKIVLSKGYGYRDKEKKLPVTPQTLFAIGSCTKAFTAAGLCLLEDEGKLELDKPVRDYLPDFKLQDDYVSANLTSRDLLCHRSGLPRHDLLWYGAPFSRRELYERLQYLEPSKPFRTAYQYQNLMFMVAGMVAGQVTHQSWEDFTRDRFLIPLEMTSTNFSVNDLQQARDFATGYSLQNDTVKVIPYMNIDALGPAGAINSSADDMSHWLVALINGGRYKGKKVLSENSIRQLQTPTMTTPVEVPVRYDESFYNSYGLGWVITSYRGHVRVDHGGNIDGFSASTCFLPKDSIGVVVLSNMNGTPLPAIVRSQVLDRMLGLPLTDWNGRLLADENKNKDLQARVKKEEDDLHRVKDTKPSHPLAAFAGKFEHPAYGVVEITAEGNSLKADLHGLKTDLAHYHYDVFQATGKKYFQSEKFQFITGLDGSIDAIHIRLEPSVKDIEFKRKLQLLDVAAPTLANYTGDYDFGGQVARVYIKELTKLYLFVPGQPEYELAATKPNEFKIKILEGFQVRFEVDATGKANELVSIQPNGTFRAKRK</sequence>
<dbReference type="InterPro" id="IPR050491">
    <property type="entry name" value="AmpC-like"/>
</dbReference>
<dbReference type="Pfam" id="PF00144">
    <property type="entry name" value="Beta-lactamase"/>
    <property type="match status" value="1"/>
</dbReference>
<keyword evidence="1" id="KW-0175">Coiled coil</keyword>
<evidence type="ECO:0000256" key="1">
    <source>
        <dbReference type="SAM" id="Coils"/>
    </source>
</evidence>
<organism evidence="4 5">
    <name type="scientific">Chryseolinea serpens</name>
    <dbReference type="NCBI Taxonomy" id="947013"/>
    <lineage>
        <taxon>Bacteria</taxon>
        <taxon>Pseudomonadati</taxon>
        <taxon>Bacteroidota</taxon>
        <taxon>Cytophagia</taxon>
        <taxon>Cytophagales</taxon>
        <taxon>Fulvivirgaceae</taxon>
        <taxon>Chryseolinea</taxon>
    </lineage>
</organism>
<dbReference type="Pfam" id="PF11954">
    <property type="entry name" value="DUF3471"/>
    <property type="match status" value="1"/>
</dbReference>
<dbReference type="OrthoDB" id="1522765at2"/>
<dbReference type="STRING" id="947013.SAMN04488109_5066"/>
<dbReference type="SUPFAM" id="SSF56601">
    <property type="entry name" value="beta-lactamase/transpeptidase-like"/>
    <property type="match status" value="1"/>
</dbReference>
<dbReference type="PANTHER" id="PTHR46825:SF15">
    <property type="entry name" value="BETA-LACTAMASE-RELATED DOMAIN-CONTAINING PROTEIN"/>
    <property type="match status" value="1"/>
</dbReference>
<keyword evidence="5" id="KW-1185">Reference proteome</keyword>
<proteinExistence type="predicted"/>
<dbReference type="InterPro" id="IPR012338">
    <property type="entry name" value="Beta-lactam/transpept-like"/>
</dbReference>